<dbReference type="Gene3D" id="2.60.120.260">
    <property type="entry name" value="Galactose-binding domain-like"/>
    <property type="match status" value="1"/>
</dbReference>
<proteinExistence type="predicted"/>
<evidence type="ECO:0000313" key="3">
    <source>
        <dbReference type="Proteomes" id="UP000315003"/>
    </source>
</evidence>
<sequence>MCNQPTFQATLSVPKVLVRIKHHVLAQLVLLLATMAGSSLSAMQLPFEEPLKLPDDVPSSAEEQLPAAERDSEARLPEPERGIELSLRSAAANWPIVTNDKPLQLTVQFRGLPSGLQSRLTAQCQLVRISDHQVMMEHRQQVTRSVDGSTSAIELTVSDLGQPGVYQWNVSLSQQQKAWSGLVRSEKTIAQHKVSMAVYAPTTTGDTEPFAATERLRWQSSGDASPIDPLTRVTPDWIPESATRFAPDITQVGDALTIPTFGPASSKTASAAPSLGTYGAATPCLLTLPRYRAHELTKLQLNVQSTDRTTDPIRLKLEYSASPNFQAITRAVPVTLWPQLDLQAVPPLGTSALEVLHYPRHAQEYLRVTNLDSDNTVTIDSVQVFSANEEQQATEANAASNLATNRPEPGGRRLHWHCRDQDWIKQLTPDLEPETLGKHGDSAETQQLYRAWIALQRLESHAAWIGYQSVSVPLFETKAAELKDSDTASNESTNAEGDSLPPPRQGTQQLSSEEVAAGRADAPNLSAAVQQWAQSLPLRITLRHETTSDASVTGSNSHPRRLDSALAQRPSLDGVSIAFAGNDDLAMVTDVSASGIEQHTTMAHRLLTLLIQSNPHLTQLDAATLPMACQSTTREALQQFRLTPENSIVIPAAATPAQPASRHNVVLLASGELAADFQLRKGVNQLTLINRNPWATDITLQVQHEQSLAINLVSLHPEIAAQRVGAPADFRVRVPGNSIVNVKLDCPPGPAQISEWSQSIADQPTASNAIELYVRQVTHLLTSLQSPASEIPFTNGSFEQTGQAGMVGWLHSQVPNGAVQVDPQEAIDGRASLRMSNDSDQTKCWLMSGPITRPAGQRLAISMAFRSALQGSLPNSNAAARAQQLRITLEGESDGQIISISNRITVPQTGTWHRRQVVLEAMAHQLAHVESVRLTIECLGKGDLWLDDIRVHTEFATTAEQAELKQLAFSALQGLSEQDLEATGPLFANRWALRLLSDSLRSAPSRNVARRDWPSQEATHSLALPTLRPRAEQSPWGNTRDIPNAEAAEGAGLSILPNLESIGPKRILPFYHGFSLPGNLPLSPNAAFPDDSEATTTPKSVTDSEPQKAKQPGVADRIRDLTPKPFRY</sequence>
<protein>
    <submittedName>
        <fullName evidence="2">Uncharacterized protein</fullName>
    </submittedName>
</protein>
<evidence type="ECO:0000256" key="1">
    <source>
        <dbReference type="SAM" id="MobiDB-lite"/>
    </source>
</evidence>
<feature type="compositionally biased region" description="Basic and acidic residues" evidence="1">
    <location>
        <begin position="68"/>
        <end position="78"/>
    </location>
</feature>
<feature type="region of interest" description="Disordered" evidence="1">
    <location>
        <begin position="482"/>
        <end position="519"/>
    </location>
</feature>
<dbReference type="OrthoDB" id="271087at2"/>
<keyword evidence="3" id="KW-1185">Reference proteome</keyword>
<reference evidence="2 3" key="1">
    <citation type="submission" date="2019-02" db="EMBL/GenBank/DDBJ databases">
        <title>Deep-cultivation of Planctomycetes and their phenomic and genomic characterization uncovers novel biology.</title>
        <authorList>
            <person name="Wiegand S."/>
            <person name="Jogler M."/>
            <person name="Boedeker C."/>
            <person name="Pinto D."/>
            <person name="Vollmers J."/>
            <person name="Rivas-Marin E."/>
            <person name="Kohn T."/>
            <person name="Peeters S.H."/>
            <person name="Heuer A."/>
            <person name="Rast P."/>
            <person name="Oberbeckmann S."/>
            <person name="Bunk B."/>
            <person name="Jeske O."/>
            <person name="Meyerdierks A."/>
            <person name="Storesund J.E."/>
            <person name="Kallscheuer N."/>
            <person name="Luecker S."/>
            <person name="Lage O.M."/>
            <person name="Pohl T."/>
            <person name="Merkel B.J."/>
            <person name="Hornburger P."/>
            <person name="Mueller R.-W."/>
            <person name="Bruemmer F."/>
            <person name="Labrenz M."/>
            <person name="Spormann A.M."/>
            <person name="Op den Camp H."/>
            <person name="Overmann J."/>
            <person name="Amann R."/>
            <person name="Jetten M.S.M."/>
            <person name="Mascher T."/>
            <person name="Medema M.H."/>
            <person name="Devos D.P."/>
            <person name="Kaster A.-K."/>
            <person name="Ovreas L."/>
            <person name="Rohde M."/>
            <person name="Galperin M.Y."/>
            <person name="Jogler C."/>
        </authorList>
    </citation>
    <scope>NUCLEOTIDE SEQUENCE [LARGE SCALE GENOMIC DNA]</scope>
    <source>
        <strain evidence="2 3">SV_7m_r</strain>
    </source>
</reference>
<feature type="region of interest" description="Disordered" evidence="1">
    <location>
        <begin position="1084"/>
        <end position="1128"/>
    </location>
</feature>
<accession>A0A517T003</accession>
<gene>
    <name evidence="2" type="ORF">SV7mr_41580</name>
</gene>
<name>A0A517T003_9BACT</name>
<dbReference type="EMBL" id="CP036272">
    <property type="protein sequence ID" value="QDT61621.1"/>
    <property type="molecule type" value="Genomic_DNA"/>
</dbReference>
<dbReference type="AlphaFoldDB" id="A0A517T003"/>
<dbReference type="Proteomes" id="UP000315003">
    <property type="component" value="Chromosome"/>
</dbReference>
<feature type="compositionally biased region" description="Polar residues" evidence="1">
    <location>
        <begin position="1094"/>
        <end position="1104"/>
    </location>
</feature>
<feature type="region of interest" description="Disordered" evidence="1">
    <location>
        <begin position="53"/>
        <end position="78"/>
    </location>
</feature>
<dbReference type="RefSeq" id="WP_145275805.1">
    <property type="nucleotide sequence ID" value="NZ_CP036272.1"/>
</dbReference>
<organism evidence="2 3">
    <name type="scientific">Stieleria bergensis</name>
    <dbReference type="NCBI Taxonomy" id="2528025"/>
    <lineage>
        <taxon>Bacteria</taxon>
        <taxon>Pseudomonadati</taxon>
        <taxon>Planctomycetota</taxon>
        <taxon>Planctomycetia</taxon>
        <taxon>Pirellulales</taxon>
        <taxon>Pirellulaceae</taxon>
        <taxon>Stieleria</taxon>
    </lineage>
</organism>
<evidence type="ECO:0000313" key="2">
    <source>
        <dbReference type="EMBL" id="QDT61621.1"/>
    </source>
</evidence>
<feature type="compositionally biased region" description="Polar residues" evidence="1">
    <location>
        <begin position="487"/>
        <end position="496"/>
    </location>
</feature>
<feature type="region of interest" description="Disordered" evidence="1">
    <location>
        <begin position="395"/>
        <end position="414"/>
    </location>
</feature>